<dbReference type="InterPro" id="IPR002925">
    <property type="entry name" value="Dienelactn_hydro"/>
</dbReference>
<comment type="similarity">
    <text evidence="2">Belongs to the dienelactone hydrolase family.</text>
</comment>
<feature type="non-terminal residue" evidence="7">
    <location>
        <position position="304"/>
    </location>
</feature>
<comment type="caution">
    <text evidence="7">The sequence shown here is derived from an EMBL/GenBank/DDBJ whole genome shotgun (WGS) entry which is preliminary data.</text>
</comment>
<protein>
    <recommendedName>
        <fullName evidence="3">Carboxymethylenebutenolidase homolog</fullName>
    </recommendedName>
</protein>
<dbReference type="GO" id="GO:0016787">
    <property type="term" value="F:hydrolase activity"/>
    <property type="evidence" value="ECO:0007669"/>
    <property type="project" value="UniProtKB-KW"/>
</dbReference>
<feature type="non-terminal residue" evidence="7">
    <location>
        <position position="1"/>
    </location>
</feature>
<name>A0A8X7WZ48_POLSE</name>
<evidence type="ECO:0000256" key="4">
    <source>
        <dbReference type="ARBA" id="ARBA00022490"/>
    </source>
</evidence>
<proteinExistence type="inferred from homology"/>
<dbReference type="Gene3D" id="3.40.50.1820">
    <property type="entry name" value="alpha/beta hydrolase"/>
    <property type="match status" value="1"/>
</dbReference>
<keyword evidence="4" id="KW-0963">Cytoplasm</keyword>
<accession>A0A8X7WZ48</accession>
<dbReference type="EMBL" id="JAATIS010007298">
    <property type="protein sequence ID" value="KAG2458215.1"/>
    <property type="molecule type" value="Genomic_DNA"/>
</dbReference>
<sequence length="304" mass="34456">MGEPEKGKLADCYIITDDMWQTAVMSSPSFQKVKAGQQVNKTTPQSEQKRAETDCGAARMANEANPCPCDIGDRIEYGGLGKEIQIEHVQAYITKPSADTEKAVIVIQDIFGFQLPNTRYMVDILAVNGYTAICPDFYLGKEPWKPTNDWSQFEKWRADKDPTKINKEVDVVLKFLKDHCNAKRIAVIGFCWGGVATHHLILQYPELKAGVSHYGIVREGEGRYDLKSPTLFIFAENDQVIPLDQVASLEENLKQKCPVDFIVKVFPGQTHGFAHRKREDINPQDKPFIEEARTDMINWLNKYV</sequence>
<comment type="subcellular location">
    <subcellularLocation>
        <location evidence="1">Cytoplasm</location>
        <location evidence="1">Cytosol</location>
    </subcellularLocation>
</comment>
<dbReference type="GO" id="GO:0005829">
    <property type="term" value="C:cytosol"/>
    <property type="evidence" value="ECO:0007669"/>
    <property type="project" value="UniProtKB-SubCell"/>
</dbReference>
<evidence type="ECO:0000256" key="2">
    <source>
        <dbReference type="ARBA" id="ARBA00008456"/>
    </source>
</evidence>
<evidence type="ECO:0000313" key="7">
    <source>
        <dbReference type="EMBL" id="KAG2458215.1"/>
    </source>
</evidence>
<evidence type="ECO:0000256" key="1">
    <source>
        <dbReference type="ARBA" id="ARBA00004514"/>
    </source>
</evidence>
<feature type="domain" description="Dienelactone hydrolase" evidence="6">
    <location>
        <begin position="90"/>
        <end position="303"/>
    </location>
</feature>
<keyword evidence="5" id="KW-0378">Hydrolase</keyword>
<evidence type="ECO:0000256" key="3">
    <source>
        <dbReference type="ARBA" id="ARBA00014180"/>
    </source>
</evidence>
<reference evidence="7 8" key="1">
    <citation type="journal article" date="2021" name="Cell">
        <title>Tracing the genetic footprints of vertebrate landing in non-teleost ray-finned fishes.</title>
        <authorList>
            <person name="Bi X."/>
            <person name="Wang K."/>
            <person name="Yang L."/>
            <person name="Pan H."/>
            <person name="Jiang H."/>
            <person name="Wei Q."/>
            <person name="Fang M."/>
            <person name="Yu H."/>
            <person name="Zhu C."/>
            <person name="Cai Y."/>
            <person name="He Y."/>
            <person name="Gan X."/>
            <person name="Zeng H."/>
            <person name="Yu D."/>
            <person name="Zhu Y."/>
            <person name="Jiang H."/>
            <person name="Qiu Q."/>
            <person name="Yang H."/>
            <person name="Zhang Y.E."/>
            <person name="Wang W."/>
            <person name="Zhu M."/>
            <person name="He S."/>
            <person name="Zhang G."/>
        </authorList>
    </citation>
    <scope>NUCLEOTIDE SEQUENCE [LARGE SCALE GENOMIC DNA]</scope>
    <source>
        <strain evidence="7">Bchr_013</strain>
    </source>
</reference>
<dbReference type="FunFam" id="3.40.50.1820:FF:000178">
    <property type="entry name" value="Carboxymethylenebutenolidase homolog"/>
    <property type="match status" value="1"/>
</dbReference>
<evidence type="ECO:0000256" key="5">
    <source>
        <dbReference type="ARBA" id="ARBA00022801"/>
    </source>
</evidence>
<dbReference type="Pfam" id="PF01738">
    <property type="entry name" value="DLH"/>
    <property type="match status" value="1"/>
</dbReference>
<dbReference type="SUPFAM" id="SSF53474">
    <property type="entry name" value="alpha/beta-Hydrolases"/>
    <property type="match status" value="1"/>
</dbReference>
<dbReference type="Proteomes" id="UP000886611">
    <property type="component" value="Unassembled WGS sequence"/>
</dbReference>
<gene>
    <name evidence="7" type="primary">Cmbl</name>
    <name evidence="7" type="ORF">GTO96_0017740</name>
</gene>
<dbReference type="InterPro" id="IPR042946">
    <property type="entry name" value="CMBL"/>
</dbReference>
<evidence type="ECO:0000259" key="6">
    <source>
        <dbReference type="Pfam" id="PF01738"/>
    </source>
</evidence>
<dbReference type="InterPro" id="IPR029058">
    <property type="entry name" value="AB_hydrolase_fold"/>
</dbReference>
<evidence type="ECO:0000313" key="8">
    <source>
        <dbReference type="Proteomes" id="UP000886611"/>
    </source>
</evidence>
<keyword evidence="8" id="KW-1185">Reference proteome</keyword>
<dbReference type="AlphaFoldDB" id="A0A8X7WZ48"/>
<dbReference type="PANTHER" id="PTHR46812:SF1">
    <property type="entry name" value="CARBOXYMETHYLENEBUTENOLIDASE HOMOLOG"/>
    <property type="match status" value="1"/>
</dbReference>
<organism evidence="7 8">
    <name type="scientific">Polypterus senegalus</name>
    <name type="common">Senegal bichir</name>
    <dbReference type="NCBI Taxonomy" id="55291"/>
    <lineage>
        <taxon>Eukaryota</taxon>
        <taxon>Metazoa</taxon>
        <taxon>Chordata</taxon>
        <taxon>Craniata</taxon>
        <taxon>Vertebrata</taxon>
        <taxon>Euteleostomi</taxon>
        <taxon>Actinopterygii</taxon>
        <taxon>Polypteriformes</taxon>
        <taxon>Polypteridae</taxon>
        <taxon>Polypterus</taxon>
    </lineage>
</organism>
<dbReference type="PANTHER" id="PTHR46812">
    <property type="entry name" value="CARBOXYMETHYLENEBUTENOLIDASE HOMOLOG"/>
    <property type="match status" value="1"/>
</dbReference>